<evidence type="ECO:0000256" key="1">
    <source>
        <dbReference type="SAM" id="MobiDB-lite"/>
    </source>
</evidence>
<keyword evidence="2" id="KW-0812">Transmembrane</keyword>
<name>A0A917TYX9_9ACTN</name>
<feature type="region of interest" description="Disordered" evidence="1">
    <location>
        <begin position="424"/>
        <end position="461"/>
    </location>
</feature>
<feature type="transmembrane region" description="Helical" evidence="2">
    <location>
        <begin position="102"/>
        <end position="127"/>
    </location>
</feature>
<sequence length="461" mass="49985">MVILLLPVLALAAVHYMVAVRRYGILSPDGLFLACQLIMLYGTARLVDISDEVERYYVQLMAAAVAIYIVASLTTSLVATRDRIPGRAGFADYSVTLVAPRWSIYVVIAVAITVTIAYFFAVGYSAFLLGLQGQLSDAPVDIATLRLESYAGDRYLFPGFVNQFKNVILPALSLVLAVWSFSRGGLTARVGSVVLLGLSGLGLLATAQRGAMVMFLTTVVVYAYLHHRRHLPPVALLPLLLGAPLVILATYVLNRDRNSTEGPLHTALTDLSNRFLNDNQASGIAAFNYTHSRPVRYGGEWLESLLGILPSHRGSALSAEVFYTIYGSTRGTTPPSLWGSVHHNFDTFGLLLMAALFGVSLQILTQRTLRHREYNSLQLVGFAGTTVVLGTWVAGGIETPLNVGLAAYLGLWYWGGRIGNRNRQRTAHTRPTAVPGAAQSHLDACRDRPPATSGRQLAGRT</sequence>
<evidence type="ECO:0008006" key="5">
    <source>
        <dbReference type="Google" id="ProtNLM"/>
    </source>
</evidence>
<feature type="transmembrane region" description="Helical" evidence="2">
    <location>
        <begin position="155"/>
        <end position="179"/>
    </location>
</feature>
<evidence type="ECO:0000313" key="3">
    <source>
        <dbReference type="EMBL" id="GGM45973.1"/>
    </source>
</evidence>
<dbReference type="AlphaFoldDB" id="A0A917TYX9"/>
<keyword evidence="2" id="KW-1133">Transmembrane helix</keyword>
<evidence type="ECO:0000256" key="2">
    <source>
        <dbReference type="SAM" id="Phobius"/>
    </source>
</evidence>
<dbReference type="Proteomes" id="UP000608890">
    <property type="component" value="Unassembled WGS sequence"/>
</dbReference>
<organism evidence="3 4">
    <name type="scientific">Micromonospora sonchi</name>
    <dbReference type="NCBI Taxonomy" id="1763543"/>
    <lineage>
        <taxon>Bacteria</taxon>
        <taxon>Bacillati</taxon>
        <taxon>Actinomycetota</taxon>
        <taxon>Actinomycetes</taxon>
        <taxon>Micromonosporales</taxon>
        <taxon>Micromonosporaceae</taxon>
        <taxon>Micromonospora</taxon>
    </lineage>
</organism>
<evidence type="ECO:0000313" key="4">
    <source>
        <dbReference type="Proteomes" id="UP000608890"/>
    </source>
</evidence>
<accession>A0A917TYX9</accession>
<feature type="transmembrane region" description="Helical" evidence="2">
    <location>
        <begin position="399"/>
        <end position="415"/>
    </location>
</feature>
<keyword evidence="4" id="KW-1185">Reference proteome</keyword>
<gene>
    <name evidence="3" type="ORF">GCM10011608_33400</name>
</gene>
<protein>
    <recommendedName>
        <fullName evidence="5">Oligosaccharide repeat unit polymerase</fullName>
    </recommendedName>
</protein>
<keyword evidence="2" id="KW-0472">Membrane</keyword>
<reference evidence="3" key="2">
    <citation type="submission" date="2020-09" db="EMBL/GenBank/DDBJ databases">
        <authorList>
            <person name="Sun Q."/>
            <person name="Zhou Y."/>
        </authorList>
    </citation>
    <scope>NUCLEOTIDE SEQUENCE</scope>
    <source>
        <strain evidence="3">CGMCC 4.7312</strain>
    </source>
</reference>
<feature type="transmembrane region" description="Helical" evidence="2">
    <location>
        <begin position="234"/>
        <end position="253"/>
    </location>
</feature>
<dbReference type="RefSeq" id="WP_189045287.1">
    <property type="nucleotide sequence ID" value="NZ_BMNB01000014.1"/>
</dbReference>
<proteinExistence type="predicted"/>
<dbReference type="EMBL" id="BMNB01000014">
    <property type="protein sequence ID" value="GGM45973.1"/>
    <property type="molecule type" value="Genomic_DNA"/>
</dbReference>
<comment type="caution">
    <text evidence="3">The sequence shown here is derived from an EMBL/GenBank/DDBJ whole genome shotgun (WGS) entry which is preliminary data.</text>
</comment>
<feature type="transmembrane region" description="Helical" evidence="2">
    <location>
        <begin position="56"/>
        <end position="81"/>
    </location>
</feature>
<feature type="transmembrane region" description="Helical" evidence="2">
    <location>
        <begin position="186"/>
        <end position="205"/>
    </location>
</feature>
<reference evidence="3" key="1">
    <citation type="journal article" date="2014" name="Int. J. Syst. Evol. Microbiol.">
        <title>Complete genome sequence of Corynebacterium casei LMG S-19264T (=DSM 44701T), isolated from a smear-ripened cheese.</title>
        <authorList>
            <consortium name="US DOE Joint Genome Institute (JGI-PGF)"/>
            <person name="Walter F."/>
            <person name="Albersmeier A."/>
            <person name="Kalinowski J."/>
            <person name="Ruckert C."/>
        </authorList>
    </citation>
    <scope>NUCLEOTIDE SEQUENCE</scope>
    <source>
        <strain evidence="3">CGMCC 4.7312</strain>
    </source>
</reference>
<feature type="transmembrane region" description="Helical" evidence="2">
    <location>
        <begin position="376"/>
        <end position="393"/>
    </location>
</feature>